<sequence length="516" mass="59604">MHQYQQQQRLLQQQRLQQQQIQQIQQIPLPPVNLQSLHEIDLHEILKNPQLRHDILFDPQLQFRPNLDGERGRRKKLLADNYWNGVKHEISQYKTTLLRGAKPEINATNSVLPTMFNTLRDILLSLLPVKDRANVEEIMDTNLLMQQLNEGCFDFVSFSNWISGIFKLHCAPMRDNWVDEMNQTFTKAQLEDGTVDSNSVVEGLRILFGILEAMKLDVANHQIRILRPALCNSAISFEREYFNGVVSRNKINTEQSLKWFKGNYEKLSTEKDFDDYKVISSSVINTLSCQSMCSDFPTTLSFDHSRLILLRADIRQIVCLQLCIILYKQMISGSKTLMKKEKELLLSNEKCSEFKTEILSLIVDENGNSKWTKNLNNICIQIVKKLSPPNTKKLDSKAIEFCFNWLLKQTQPSSTVYSLLENKIINRLIESVSTSLKTNCCDFTTMALSILTPTTVAQPQASQPTKTEDKRLQFTDAEKEEPTYEQFVSLLNRLELLIGFHWSVFGDIYSNYVNNC</sequence>
<accession>A0ACB5TWI2</accession>
<dbReference type="EMBL" id="BSXV01002711">
    <property type="protein sequence ID" value="GME96525.1"/>
    <property type="molecule type" value="Genomic_DNA"/>
</dbReference>
<comment type="caution">
    <text evidence="1">The sequence shown here is derived from an EMBL/GenBank/DDBJ whole genome shotgun (WGS) entry which is preliminary data.</text>
</comment>
<organism evidence="1 2">
    <name type="scientific">Candida boidinii</name>
    <name type="common">Yeast</name>
    <dbReference type="NCBI Taxonomy" id="5477"/>
    <lineage>
        <taxon>Eukaryota</taxon>
        <taxon>Fungi</taxon>
        <taxon>Dikarya</taxon>
        <taxon>Ascomycota</taxon>
        <taxon>Saccharomycotina</taxon>
        <taxon>Pichiomycetes</taxon>
        <taxon>Pichiales</taxon>
        <taxon>Pichiaceae</taxon>
        <taxon>Ogataea</taxon>
        <taxon>Ogataea/Candida clade</taxon>
    </lineage>
</organism>
<reference evidence="1" key="1">
    <citation type="submission" date="2023-04" db="EMBL/GenBank/DDBJ databases">
        <title>Candida boidinii NBRC 1967.</title>
        <authorList>
            <person name="Ichikawa N."/>
            <person name="Sato H."/>
            <person name="Tonouchi N."/>
        </authorList>
    </citation>
    <scope>NUCLEOTIDE SEQUENCE</scope>
    <source>
        <strain evidence="1">NBRC 1967</strain>
    </source>
</reference>
<protein>
    <submittedName>
        <fullName evidence="1">Unnamed protein product</fullName>
    </submittedName>
</protein>
<evidence type="ECO:0000313" key="2">
    <source>
        <dbReference type="Proteomes" id="UP001165101"/>
    </source>
</evidence>
<evidence type="ECO:0000313" key="1">
    <source>
        <dbReference type="EMBL" id="GME96525.1"/>
    </source>
</evidence>
<proteinExistence type="predicted"/>
<dbReference type="Proteomes" id="UP001165101">
    <property type="component" value="Unassembled WGS sequence"/>
</dbReference>
<keyword evidence="2" id="KW-1185">Reference proteome</keyword>
<name>A0ACB5TWI2_CANBO</name>
<gene>
    <name evidence="1" type="ORF">Cboi01_000429700</name>
</gene>